<gene>
    <name evidence="2" type="ORF">LZC95_07790</name>
</gene>
<dbReference type="Proteomes" id="UP001379533">
    <property type="component" value="Chromosome"/>
</dbReference>
<dbReference type="EMBL" id="CP089982">
    <property type="protein sequence ID" value="WXA96736.1"/>
    <property type="molecule type" value="Genomic_DNA"/>
</dbReference>
<evidence type="ECO:0000313" key="2">
    <source>
        <dbReference type="EMBL" id="WXA96736.1"/>
    </source>
</evidence>
<accession>A0ABZ2KDF6</accession>
<feature type="region of interest" description="Disordered" evidence="1">
    <location>
        <begin position="1"/>
        <end position="23"/>
    </location>
</feature>
<evidence type="ECO:0000256" key="1">
    <source>
        <dbReference type="SAM" id="MobiDB-lite"/>
    </source>
</evidence>
<name>A0ABZ2KDF6_9BACT</name>
<sequence length="135" mass="14263">MTNDNGAPASSERTPRSAPVPRADSRTAALAAGYLIECTELARPLFNSRVFFTRAAWDHCTAGRPASDTSIIQLALQSLLTAVQGNLERSAILTAIAAGTPFDRVEFTVLGTSMCAVIEPDGDASIITVLVPFEP</sequence>
<organism evidence="2 3">
    <name type="scientific">Pendulispora brunnea</name>
    <dbReference type="NCBI Taxonomy" id="2905690"/>
    <lineage>
        <taxon>Bacteria</taxon>
        <taxon>Pseudomonadati</taxon>
        <taxon>Myxococcota</taxon>
        <taxon>Myxococcia</taxon>
        <taxon>Myxococcales</taxon>
        <taxon>Sorangiineae</taxon>
        <taxon>Pendulisporaceae</taxon>
        <taxon>Pendulispora</taxon>
    </lineage>
</organism>
<proteinExistence type="predicted"/>
<reference evidence="2 3" key="1">
    <citation type="submission" date="2021-12" db="EMBL/GenBank/DDBJ databases">
        <title>Discovery of the Pendulisporaceae a myxobacterial family with distinct sporulation behavior and unique specialized metabolism.</title>
        <authorList>
            <person name="Garcia R."/>
            <person name="Popoff A."/>
            <person name="Bader C.D."/>
            <person name="Loehr J."/>
            <person name="Walesch S."/>
            <person name="Walt C."/>
            <person name="Boldt J."/>
            <person name="Bunk B."/>
            <person name="Haeckl F.J.F.P.J."/>
            <person name="Gunesch A.P."/>
            <person name="Birkelbach J."/>
            <person name="Nuebel U."/>
            <person name="Pietschmann T."/>
            <person name="Bach T."/>
            <person name="Mueller R."/>
        </authorList>
    </citation>
    <scope>NUCLEOTIDE SEQUENCE [LARGE SCALE GENOMIC DNA]</scope>
    <source>
        <strain evidence="2 3">MSr12523</strain>
    </source>
</reference>
<dbReference type="RefSeq" id="WP_394847352.1">
    <property type="nucleotide sequence ID" value="NZ_CP089982.1"/>
</dbReference>
<evidence type="ECO:0000313" key="3">
    <source>
        <dbReference type="Proteomes" id="UP001379533"/>
    </source>
</evidence>
<protein>
    <submittedName>
        <fullName evidence="2">Uncharacterized protein</fullName>
    </submittedName>
</protein>
<keyword evidence="3" id="KW-1185">Reference proteome</keyword>